<gene>
    <name evidence="1" type="ORF">VNO77_18706</name>
</gene>
<dbReference type="Proteomes" id="UP001367508">
    <property type="component" value="Unassembled WGS sequence"/>
</dbReference>
<reference evidence="1 2" key="1">
    <citation type="submission" date="2024-01" db="EMBL/GenBank/DDBJ databases">
        <title>The genomes of 5 underutilized Papilionoideae crops provide insights into root nodulation and disease resistanc.</title>
        <authorList>
            <person name="Jiang F."/>
        </authorList>
    </citation>
    <scope>NUCLEOTIDE SEQUENCE [LARGE SCALE GENOMIC DNA]</scope>
    <source>
        <strain evidence="1">LVBAO_FW01</strain>
        <tissue evidence="1">Leaves</tissue>
    </source>
</reference>
<name>A0AAN9LQ71_CANGL</name>
<dbReference type="EMBL" id="JAYMYQ010000004">
    <property type="protein sequence ID" value="KAK7338107.1"/>
    <property type="molecule type" value="Genomic_DNA"/>
</dbReference>
<evidence type="ECO:0000313" key="2">
    <source>
        <dbReference type="Proteomes" id="UP001367508"/>
    </source>
</evidence>
<evidence type="ECO:0000313" key="1">
    <source>
        <dbReference type="EMBL" id="KAK7338107.1"/>
    </source>
</evidence>
<accession>A0AAN9LQ71</accession>
<proteinExistence type="predicted"/>
<comment type="caution">
    <text evidence="1">The sequence shown here is derived from an EMBL/GenBank/DDBJ whole genome shotgun (WGS) entry which is preliminary data.</text>
</comment>
<dbReference type="AlphaFoldDB" id="A0AAN9LQ71"/>
<sequence length="83" mass="10075">MHGKEQRKIEDEMENLLCEENWEDRPPSIDHDHLDESSERHRIRVKILDLKRKVPKKNERIKLEQHELEWVVEDNTHATYPGP</sequence>
<organism evidence="1 2">
    <name type="scientific">Canavalia gladiata</name>
    <name type="common">Sword bean</name>
    <name type="synonym">Dolichos gladiatus</name>
    <dbReference type="NCBI Taxonomy" id="3824"/>
    <lineage>
        <taxon>Eukaryota</taxon>
        <taxon>Viridiplantae</taxon>
        <taxon>Streptophyta</taxon>
        <taxon>Embryophyta</taxon>
        <taxon>Tracheophyta</taxon>
        <taxon>Spermatophyta</taxon>
        <taxon>Magnoliopsida</taxon>
        <taxon>eudicotyledons</taxon>
        <taxon>Gunneridae</taxon>
        <taxon>Pentapetalae</taxon>
        <taxon>rosids</taxon>
        <taxon>fabids</taxon>
        <taxon>Fabales</taxon>
        <taxon>Fabaceae</taxon>
        <taxon>Papilionoideae</taxon>
        <taxon>50 kb inversion clade</taxon>
        <taxon>NPAAA clade</taxon>
        <taxon>indigoferoid/millettioid clade</taxon>
        <taxon>Phaseoleae</taxon>
        <taxon>Canavalia</taxon>
    </lineage>
</organism>
<keyword evidence="2" id="KW-1185">Reference proteome</keyword>
<protein>
    <submittedName>
        <fullName evidence="1">Uncharacterized protein</fullName>
    </submittedName>
</protein>